<dbReference type="Proteomes" id="UP000831701">
    <property type="component" value="Chromosome 22"/>
</dbReference>
<comment type="caution">
    <text evidence="1">The sequence shown here is derived from an EMBL/GenBank/DDBJ whole genome shotgun (WGS) entry which is preliminary data.</text>
</comment>
<evidence type="ECO:0000313" key="1">
    <source>
        <dbReference type="EMBL" id="KAI3354373.1"/>
    </source>
</evidence>
<organism evidence="1 2">
    <name type="scientific">Scortum barcoo</name>
    <name type="common">barcoo grunter</name>
    <dbReference type="NCBI Taxonomy" id="214431"/>
    <lineage>
        <taxon>Eukaryota</taxon>
        <taxon>Metazoa</taxon>
        <taxon>Chordata</taxon>
        <taxon>Craniata</taxon>
        <taxon>Vertebrata</taxon>
        <taxon>Euteleostomi</taxon>
        <taxon>Actinopterygii</taxon>
        <taxon>Neopterygii</taxon>
        <taxon>Teleostei</taxon>
        <taxon>Neoteleostei</taxon>
        <taxon>Acanthomorphata</taxon>
        <taxon>Eupercaria</taxon>
        <taxon>Centrarchiformes</taxon>
        <taxon>Terapontoidei</taxon>
        <taxon>Terapontidae</taxon>
        <taxon>Scortum</taxon>
    </lineage>
</organism>
<accession>A0ACB8VGI5</accession>
<proteinExistence type="predicted"/>
<protein>
    <submittedName>
        <fullName evidence="1">Uncharacterized protein</fullName>
    </submittedName>
</protein>
<reference evidence="1" key="1">
    <citation type="submission" date="2022-04" db="EMBL/GenBank/DDBJ databases">
        <title>Jade perch genome.</title>
        <authorList>
            <person name="Chao B."/>
        </authorList>
    </citation>
    <scope>NUCLEOTIDE SEQUENCE</scope>
    <source>
        <strain evidence="1">CB-2022</strain>
    </source>
</reference>
<dbReference type="EMBL" id="CM041552">
    <property type="protein sequence ID" value="KAI3354373.1"/>
    <property type="molecule type" value="Genomic_DNA"/>
</dbReference>
<keyword evidence="2" id="KW-1185">Reference proteome</keyword>
<gene>
    <name evidence="1" type="ORF">L3Q82_018899</name>
</gene>
<sequence>MGQACGHALLCRSQPPSSEIPGLNKRWPDPEEGPDILPLTLPTREMDCLYLFPSGKRYRNIKTKTTRLKNSFFPRAVQSISPLLRT</sequence>
<evidence type="ECO:0000313" key="2">
    <source>
        <dbReference type="Proteomes" id="UP000831701"/>
    </source>
</evidence>
<name>A0ACB8VGI5_9TELE</name>